<protein>
    <submittedName>
        <fullName evidence="7">Amino acid/amide ABC transporter membrane protein 2, HAAT family (TC 3.A.1.4.-)</fullName>
    </submittedName>
</protein>
<keyword evidence="4 6" id="KW-1133">Transmembrane helix</keyword>
<feature type="transmembrane region" description="Helical" evidence="6">
    <location>
        <begin position="254"/>
        <end position="275"/>
    </location>
</feature>
<comment type="subcellular location">
    <subcellularLocation>
        <location evidence="1">Cell membrane</location>
        <topology evidence="1">Multi-pass membrane protein</topology>
    </subcellularLocation>
</comment>
<dbReference type="RefSeq" id="WP_078931708.1">
    <property type="nucleotide sequence ID" value="NZ_FUXC01000013.1"/>
</dbReference>
<feature type="transmembrane region" description="Helical" evidence="6">
    <location>
        <begin position="12"/>
        <end position="30"/>
    </location>
</feature>
<dbReference type="InterPro" id="IPR001851">
    <property type="entry name" value="ABC_transp_permease"/>
</dbReference>
<evidence type="ECO:0000256" key="2">
    <source>
        <dbReference type="ARBA" id="ARBA00022475"/>
    </source>
</evidence>
<accession>A0A1T4QFE1</accession>
<dbReference type="AlphaFoldDB" id="A0A1T4QFE1"/>
<evidence type="ECO:0000256" key="6">
    <source>
        <dbReference type="SAM" id="Phobius"/>
    </source>
</evidence>
<dbReference type="PANTHER" id="PTHR30482:SF10">
    <property type="entry name" value="HIGH-AFFINITY BRANCHED-CHAIN AMINO ACID TRANSPORT PROTEIN BRAE"/>
    <property type="match status" value="1"/>
</dbReference>
<dbReference type="STRING" id="225004.SAMN02745152_01971"/>
<evidence type="ECO:0000313" key="7">
    <source>
        <dbReference type="EMBL" id="SKA02520.1"/>
    </source>
</evidence>
<feature type="transmembrane region" description="Helical" evidence="6">
    <location>
        <begin position="287"/>
        <end position="307"/>
    </location>
</feature>
<dbReference type="GO" id="GO:0005886">
    <property type="term" value="C:plasma membrane"/>
    <property type="evidence" value="ECO:0007669"/>
    <property type="project" value="UniProtKB-SubCell"/>
</dbReference>
<evidence type="ECO:0000256" key="4">
    <source>
        <dbReference type="ARBA" id="ARBA00022989"/>
    </source>
</evidence>
<keyword evidence="5 6" id="KW-0472">Membrane</keyword>
<feature type="transmembrane region" description="Helical" evidence="6">
    <location>
        <begin position="165"/>
        <end position="181"/>
    </location>
</feature>
<gene>
    <name evidence="7" type="ORF">SAMN02745152_01971</name>
</gene>
<keyword evidence="3 6" id="KW-0812">Transmembrane</keyword>
<keyword evidence="2" id="KW-1003">Cell membrane</keyword>
<dbReference type="PANTHER" id="PTHR30482">
    <property type="entry name" value="HIGH-AFFINITY BRANCHED-CHAIN AMINO ACID TRANSPORT SYSTEM PERMEASE"/>
    <property type="match status" value="1"/>
</dbReference>
<evidence type="ECO:0000256" key="5">
    <source>
        <dbReference type="ARBA" id="ARBA00023136"/>
    </source>
</evidence>
<dbReference type="EMBL" id="FUXC01000013">
    <property type="protein sequence ID" value="SKA02520.1"/>
    <property type="molecule type" value="Genomic_DNA"/>
</dbReference>
<evidence type="ECO:0000313" key="8">
    <source>
        <dbReference type="Proteomes" id="UP000190395"/>
    </source>
</evidence>
<dbReference type="OrthoDB" id="9789927at2"/>
<proteinExistence type="predicted"/>
<keyword evidence="8" id="KW-1185">Reference proteome</keyword>
<evidence type="ECO:0000256" key="1">
    <source>
        <dbReference type="ARBA" id="ARBA00004651"/>
    </source>
</evidence>
<dbReference type="InterPro" id="IPR043428">
    <property type="entry name" value="LivM-like"/>
</dbReference>
<organism evidence="7 8">
    <name type="scientific">Treponema berlinense</name>
    <dbReference type="NCBI Taxonomy" id="225004"/>
    <lineage>
        <taxon>Bacteria</taxon>
        <taxon>Pseudomonadati</taxon>
        <taxon>Spirochaetota</taxon>
        <taxon>Spirochaetia</taxon>
        <taxon>Spirochaetales</taxon>
        <taxon>Treponemataceae</taxon>
        <taxon>Treponema</taxon>
    </lineage>
</organism>
<dbReference type="Proteomes" id="UP000190395">
    <property type="component" value="Unassembled WGS sequence"/>
</dbReference>
<evidence type="ECO:0000256" key="3">
    <source>
        <dbReference type="ARBA" id="ARBA00022692"/>
    </source>
</evidence>
<name>A0A1T4QFE1_9SPIR</name>
<feature type="transmembrane region" description="Helical" evidence="6">
    <location>
        <begin position="68"/>
        <end position="84"/>
    </location>
</feature>
<dbReference type="GeneID" id="303368198"/>
<feature type="transmembrane region" description="Helical" evidence="6">
    <location>
        <begin position="36"/>
        <end position="56"/>
    </location>
</feature>
<dbReference type="CDD" id="cd06581">
    <property type="entry name" value="TM_PBP1_LivM_like"/>
    <property type="match status" value="1"/>
</dbReference>
<dbReference type="Pfam" id="PF02653">
    <property type="entry name" value="BPD_transp_2"/>
    <property type="match status" value="1"/>
</dbReference>
<dbReference type="GO" id="GO:0015658">
    <property type="term" value="F:branched-chain amino acid transmembrane transporter activity"/>
    <property type="evidence" value="ECO:0007669"/>
    <property type="project" value="InterPro"/>
</dbReference>
<sequence>MFDLTTTYKKRRAALLGVFMLVLILLPIVFARNPYLVNIFIVIFYTTTMSLAWNLLGGMTGQNSLGHAAYMGLGAYVACLFMTKSGMNPWVAIPIAMIFVGLIAGIVFYPCFLLRGPYFTLVSIAFGETIRQFMLNWEFAGKAMGIPLPYGESSFAQFRFHSKTPYYYIALIMVIGVYLIMKKINRSKLGFALKTIREDEDVANAIGINPMKYKVIALVISAMIAAMVGCFYANYNRYIDCDLMLQSFSTEFILPAVIGGAAFVEGPLVGGIILLTLSEWLRNKFGGILPGINLILYAITLLCIIRFRPVGILGWYSKSRIKEWIDVKIFGKKAGEEV</sequence>
<feature type="transmembrane region" description="Helical" evidence="6">
    <location>
        <begin position="215"/>
        <end position="234"/>
    </location>
</feature>
<reference evidence="7 8" key="1">
    <citation type="submission" date="2017-02" db="EMBL/GenBank/DDBJ databases">
        <authorList>
            <person name="Peterson S.W."/>
        </authorList>
    </citation>
    <scope>NUCLEOTIDE SEQUENCE [LARGE SCALE GENOMIC DNA]</scope>
    <source>
        <strain evidence="7 8">ATCC BAA-909</strain>
    </source>
</reference>
<feature type="transmembrane region" description="Helical" evidence="6">
    <location>
        <begin position="90"/>
        <end position="109"/>
    </location>
</feature>